<feature type="domain" description="Formyl transferase C-terminal" evidence="3">
    <location>
        <begin position="191"/>
        <end position="274"/>
    </location>
</feature>
<dbReference type="InterPro" id="IPR002376">
    <property type="entry name" value="Formyl_transf_N"/>
</dbReference>
<dbReference type="Pfam" id="PF00551">
    <property type="entry name" value="Formyl_trans_N"/>
    <property type="match status" value="1"/>
</dbReference>
<evidence type="ECO:0000256" key="1">
    <source>
        <dbReference type="SAM" id="SignalP"/>
    </source>
</evidence>
<evidence type="ECO:0000259" key="2">
    <source>
        <dbReference type="Pfam" id="PF00551"/>
    </source>
</evidence>
<dbReference type="PANTHER" id="PTHR11138:SF5">
    <property type="entry name" value="METHIONYL-TRNA FORMYLTRANSFERASE, MITOCHONDRIAL"/>
    <property type="match status" value="1"/>
</dbReference>
<dbReference type="EMBL" id="CP157354">
    <property type="protein sequence ID" value="XBL94102.1"/>
    <property type="molecule type" value="Genomic_DNA"/>
</dbReference>
<dbReference type="SUPFAM" id="SSF50486">
    <property type="entry name" value="FMT C-terminal domain-like"/>
    <property type="match status" value="1"/>
</dbReference>
<proteinExistence type="predicted"/>
<protein>
    <submittedName>
        <fullName evidence="4">Formyltransferase family protein</fullName>
    </submittedName>
</protein>
<dbReference type="AlphaFoldDB" id="A0AAU7ERB9"/>
<evidence type="ECO:0000259" key="3">
    <source>
        <dbReference type="Pfam" id="PF02911"/>
    </source>
</evidence>
<reference evidence="4" key="1">
    <citation type="submission" date="2024-05" db="EMBL/GenBank/DDBJ databases">
        <title>Draft genome sequence of Pseudomonas iranensis M7D1.</title>
        <authorList>
            <person name="Miller S.L."/>
            <person name="Nsubuga A."/>
            <person name="Lu N."/>
            <person name="King J."/>
            <person name="Shears P."/>
            <person name="Lawson P.A."/>
        </authorList>
    </citation>
    <scope>NUCLEOTIDE SEQUENCE</scope>
    <source>
        <strain evidence="4">M7D1</strain>
    </source>
</reference>
<dbReference type="GO" id="GO:0004479">
    <property type="term" value="F:methionyl-tRNA formyltransferase activity"/>
    <property type="evidence" value="ECO:0007669"/>
    <property type="project" value="TreeGrafter"/>
</dbReference>
<accession>A0AAU7ERB9</accession>
<organism evidence="4">
    <name type="scientific">Pseudomonas iranensis</name>
    <dbReference type="NCBI Taxonomy" id="2745503"/>
    <lineage>
        <taxon>Bacteria</taxon>
        <taxon>Pseudomonadati</taxon>
        <taxon>Pseudomonadota</taxon>
        <taxon>Gammaproteobacteria</taxon>
        <taxon>Pseudomonadales</taxon>
        <taxon>Pseudomonadaceae</taxon>
        <taxon>Pseudomonas</taxon>
    </lineage>
</organism>
<gene>
    <name evidence="4" type="ORF">ABHN08_15525</name>
</gene>
<dbReference type="GO" id="GO:0005829">
    <property type="term" value="C:cytosol"/>
    <property type="evidence" value="ECO:0007669"/>
    <property type="project" value="TreeGrafter"/>
</dbReference>
<feature type="domain" description="Formyl transferase N-terminal" evidence="2">
    <location>
        <begin position="83"/>
        <end position="143"/>
    </location>
</feature>
<sequence length="291" mass="32889">MKFGLYLMTSKGLATLQSFAANISVNYISYIVVAQDPNVSNDYYHDITVLAKSLNIPLYERYQSLPDATHLIAVSWRWLIEANPDQKLIVFHDSLLPRYRGFSPLPSALINGERLVGVTALMASEEYDRGPVIGQEAIEISYPITISEAIELLEPCYQKLAVEVASSILRGDMVSTVQNEANATYSLWRDEQDYFIDWTWDAERIKRFVDSLGFPYKGAATILEGETFRIRECETLNDVYIENRSVGKVIFMHGDFPVVVCGTGLIKIRSMDKDDSTGSALPIKKFRSRFV</sequence>
<feature type="chain" id="PRO_5043828977" evidence="1">
    <location>
        <begin position="21"/>
        <end position="291"/>
    </location>
</feature>
<dbReference type="SUPFAM" id="SSF53328">
    <property type="entry name" value="Formyltransferase"/>
    <property type="match status" value="1"/>
</dbReference>
<evidence type="ECO:0000313" key="4">
    <source>
        <dbReference type="EMBL" id="XBL94102.1"/>
    </source>
</evidence>
<dbReference type="Gene3D" id="3.40.50.12230">
    <property type="match status" value="1"/>
</dbReference>
<dbReference type="InterPro" id="IPR036477">
    <property type="entry name" value="Formyl_transf_N_sf"/>
</dbReference>
<dbReference type="PANTHER" id="PTHR11138">
    <property type="entry name" value="METHIONYL-TRNA FORMYLTRANSFERASE"/>
    <property type="match status" value="1"/>
</dbReference>
<dbReference type="InterPro" id="IPR005793">
    <property type="entry name" value="Formyl_trans_C"/>
</dbReference>
<name>A0AAU7ERB9_9PSED</name>
<feature type="signal peptide" evidence="1">
    <location>
        <begin position="1"/>
        <end position="20"/>
    </location>
</feature>
<dbReference type="CDD" id="cd08370">
    <property type="entry name" value="FMT_C_like"/>
    <property type="match status" value="1"/>
</dbReference>
<dbReference type="InterPro" id="IPR011034">
    <property type="entry name" value="Formyl_transferase-like_C_sf"/>
</dbReference>
<keyword evidence="1" id="KW-0732">Signal</keyword>
<dbReference type="Pfam" id="PF02911">
    <property type="entry name" value="Formyl_trans_C"/>
    <property type="match status" value="1"/>
</dbReference>